<gene>
    <name evidence="2" type="ORF">SAMN05216499_13059</name>
</gene>
<dbReference type="OrthoDB" id="4315401at2"/>
<dbReference type="RefSeq" id="WP_073502314.1">
    <property type="nucleotide sequence ID" value="NZ_FRBI01000030.1"/>
</dbReference>
<evidence type="ECO:0000313" key="3">
    <source>
        <dbReference type="Proteomes" id="UP000184111"/>
    </source>
</evidence>
<dbReference type="Proteomes" id="UP000184111">
    <property type="component" value="Unassembled WGS sequence"/>
</dbReference>
<dbReference type="AlphaFoldDB" id="A0A1M7Q8V5"/>
<keyword evidence="3" id="KW-1185">Reference proteome</keyword>
<proteinExistence type="predicted"/>
<protein>
    <submittedName>
        <fullName evidence="2">Uncharacterized protein</fullName>
    </submittedName>
</protein>
<keyword evidence="1" id="KW-0175">Coiled coil</keyword>
<evidence type="ECO:0000313" key="2">
    <source>
        <dbReference type="EMBL" id="SHN26817.1"/>
    </source>
</evidence>
<evidence type="ECO:0000256" key="1">
    <source>
        <dbReference type="SAM" id="Coils"/>
    </source>
</evidence>
<accession>A0A1M7Q8V5</accession>
<reference evidence="2 3" key="1">
    <citation type="submission" date="2016-11" db="EMBL/GenBank/DDBJ databases">
        <authorList>
            <person name="Jaros S."/>
            <person name="Januszkiewicz K."/>
            <person name="Wedrychowicz H."/>
        </authorList>
    </citation>
    <scope>NUCLEOTIDE SEQUENCE [LARGE SCALE GENOMIC DNA]</scope>
    <source>
        <strain evidence="2 3">CGMCC 4.2025</strain>
    </source>
</reference>
<sequence length="166" mass="17940">MPSLFEALEAREADARGRAEGLRERIAELSRELAQVEEELSRLRITRETVDQVLADGPAPAGVGRVGDVESVVVPLSELAPVMLRAEEAGDTVVTSQAYRLILVAIAEAAGPLRCKDVCEAVGLGSEPRQVEGMRSKLKRLAERQILVETEPEPGRFTLASRAAAR</sequence>
<name>A0A1M7Q8V5_9ACTN</name>
<dbReference type="EMBL" id="FRBI01000030">
    <property type="protein sequence ID" value="SHN26817.1"/>
    <property type="molecule type" value="Genomic_DNA"/>
</dbReference>
<feature type="coiled-coil region" evidence="1">
    <location>
        <begin position="5"/>
        <end position="53"/>
    </location>
</feature>
<organism evidence="2 3">
    <name type="scientific">Actinacidiphila paucisporea</name>
    <dbReference type="NCBI Taxonomy" id="310782"/>
    <lineage>
        <taxon>Bacteria</taxon>
        <taxon>Bacillati</taxon>
        <taxon>Actinomycetota</taxon>
        <taxon>Actinomycetes</taxon>
        <taxon>Kitasatosporales</taxon>
        <taxon>Streptomycetaceae</taxon>
        <taxon>Actinacidiphila</taxon>
    </lineage>
</organism>
<dbReference type="STRING" id="310782.SAMN05216499_13059"/>